<dbReference type="SMART" id="SM00710">
    <property type="entry name" value="PbH1"/>
    <property type="match status" value="7"/>
</dbReference>
<gene>
    <name evidence="3" type="ORF">ACFQKD_00965</name>
</gene>
<dbReference type="InterPro" id="IPR008719">
    <property type="entry name" value="N2O_reductase_NosL"/>
</dbReference>
<reference evidence="3 4" key="1">
    <citation type="journal article" date="2019" name="Int. J. Syst. Evol. Microbiol.">
        <title>The Global Catalogue of Microorganisms (GCM) 10K type strain sequencing project: providing services to taxonomists for standard genome sequencing and annotation.</title>
        <authorList>
            <consortium name="The Broad Institute Genomics Platform"/>
            <consortium name="The Broad Institute Genome Sequencing Center for Infectious Disease"/>
            <person name="Wu L."/>
            <person name="Ma J."/>
        </authorList>
    </citation>
    <scope>NUCLEOTIDE SEQUENCE [LARGE SCALE GENOMIC DNA]</scope>
    <source>
        <strain evidence="3 4">DT55</strain>
    </source>
</reference>
<dbReference type="GeneID" id="79271841"/>
<comment type="caution">
    <text evidence="3">The sequence shown here is derived from an EMBL/GenBank/DDBJ whole genome shotgun (WGS) entry which is preliminary data.</text>
</comment>
<dbReference type="RefSeq" id="WP_276239848.1">
    <property type="nucleotide sequence ID" value="NZ_CP119991.1"/>
</dbReference>
<dbReference type="Gene3D" id="2.160.20.10">
    <property type="entry name" value="Single-stranded right-handed beta-helix, Pectin lyase-like"/>
    <property type="match status" value="1"/>
</dbReference>
<organism evidence="3 4">
    <name type="scientific">Halobaculum marinum</name>
    <dbReference type="NCBI Taxonomy" id="3031996"/>
    <lineage>
        <taxon>Archaea</taxon>
        <taxon>Methanobacteriati</taxon>
        <taxon>Methanobacteriota</taxon>
        <taxon>Stenosarchaea group</taxon>
        <taxon>Halobacteria</taxon>
        <taxon>Halobacteriales</taxon>
        <taxon>Haloferacaceae</taxon>
        <taxon>Halobaculum</taxon>
    </lineage>
</organism>
<evidence type="ECO:0000256" key="1">
    <source>
        <dbReference type="ARBA" id="ARBA00022737"/>
    </source>
</evidence>
<dbReference type="SUPFAM" id="SSF51126">
    <property type="entry name" value="Pectin lyase-like"/>
    <property type="match status" value="1"/>
</dbReference>
<keyword evidence="1" id="KW-0677">Repeat</keyword>
<dbReference type="InterPro" id="IPR012334">
    <property type="entry name" value="Pectin_lyas_fold"/>
</dbReference>
<dbReference type="InterPro" id="IPR007742">
    <property type="entry name" value="NosD_dom"/>
</dbReference>
<dbReference type="PANTHER" id="PTHR22990:SF15">
    <property type="entry name" value="F-BOX ONLY PROTEIN 10"/>
    <property type="match status" value="1"/>
</dbReference>
<dbReference type="InterPro" id="IPR051550">
    <property type="entry name" value="SCF-Subunits/Alg-Epimerases"/>
</dbReference>
<protein>
    <submittedName>
        <fullName evidence="3">NosD domain-containing protein</fullName>
    </submittedName>
</protein>
<sequence>MVGRVAVLAVAFVGLLVGSSFAVPVGGGADARPVPYEDTVSLGLTSTALRQADSPGVVLPKVEAFYSEYEFVIGYYGIESYVSEHARTGHDRQFGQPVAVFVTDYAGGDVSLDADGYPVSANGTALPFVRASETYVVVGSRARTADGPLAIPFSEREAARAFAAEYGGEVVPWERVHDAVDSTGTLSRDRFESAVAERSAWADRAVESTRGFRDRPVSVTVGEDAPTLAAAVEAAPPNTTILLPAGVYHVDGLTVDSAVTIAGVGPETRLRGDGNGTVVRVTAARAALVDLSIDGVGAVGSPERPANGSAGWSESVELAYGRGDAAIRLDGADGALVEDVRIDTPASGVVTREAHGAVVRNLTLRGAATPEDGFMGVVAMYAPVVVEDSRFTGGRDGVYTHRAHGSVIRDNEFRDARFGVHLMYTSRTLVADNEIHDQTIGVVIMTRPTGNLIVGNTVTGARTGIATVGSDSYYAENILVDNKWGMTVSGTGSLYTRNTVVGNTYGLRGSSLLPTNHVTHNDVVDNARPADSSLGTLRVWTTDGQGNYWGTVPGVDRDGDGYGERAFRPTGPIDSQVQTTTGAWTLAHSPAVALTRGLGGAVPGLRATGVVDTAPRLTPVRPAVLAAARANDTATEPEVES</sequence>
<evidence type="ECO:0000313" key="3">
    <source>
        <dbReference type="EMBL" id="MFC7095863.1"/>
    </source>
</evidence>
<dbReference type="InterPro" id="IPR006626">
    <property type="entry name" value="PbH1"/>
</dbReference>
<feature type="domain" description="Periplasmic copper-binding protein NosD beta helix" evidence="2">
    <location>
        <begin position="385"/>
        <end position="552"/>
    </location>
</feature>
<name>A0ABD5WVH2_9EURY</name>
<dbReference type="Gene3D" id="3.30.70.2050">
    <property type="match status" value="1"/>
</dbReference>
<accession>A0ABD5WVH2</accession>
<dbReference type="Proteomes" id="UP001596388">
    <property type="component" value="Unassembled WGS sequence"/>
</dbReference>
<dbReference type="EMBL" id="JBHTAG010000001">
    <property type="protein sequence ID" value="MFC7095863.1"/>
    <property type="molecule type" value="Genomic_DNA"/>
</dbReference>
<dbReference type="SUPFAM" id="SSF160387">
    <property type="entry name" value="NosL/MerB-like"/>
    <property type="match status" value="1"/>
</dbReference>
<evidence type="ECO:0000313" key="4">
    <source>
        <dbReference type="Proteomes" id="UP001596388"/>
    </source>
</evidence>
<dbReference type="Pfam" id="PF05573">
    <property type="entry name" value="NosL"/>
    <property type="match status" value="1"/>
</dbReference>
<keyword evidence="4" id="KW-1185">Reference proteome</keyword>
<dbReference type="AlphaFoldDB" id="A0ABD5WVH2"/>
<dbReference type="Pfam" id="PF05048">
    <property type="entry name" value="NosD"/>
    <property type="match status" value="1"/>
</dbReference>
<dbReference type="PANTHER" id="PTHR22990">
    <property type="entry name" value="F-BOX ONLY PROTEIN"/>
    <property type="match status" value="1"/>
</dbReference>
<proteinExistence type="predicted"/>
<evidence type="ECO:0000259" key="2">
    <source>
        <dbReference type="Pfam" id="PF05048"/>
    </source>
</evidence>
<dbReference type="InterPro" id="IPR011050">
    <property type="entry name" value="Pectin_lyase_fold/virulence"/>
</dbReference>